<keyword evidence="1" id="KW-0812">Transmembrane</keyword>
<accession>A0ABZ2SRX7</accession>
<evidence type="ECO:0000313" key="2">
    <source>
        <dbReference type="EMBL" id="WYJ78297.1"/>
    </source>
</evidence>
<feature type="transmembrane region" description="Helical" evidence="1">
    <location>
        <begin position="7"/>
        <end position="25"/>
    </location>
</feature>
<keyword evidence="1" id="KW-0472">Membrane</keyword>
<organism evidence="2 3">
    <name type="scientific">Candidatus Enterococcus lowellii</name>
    <dbReference type="NCBI Taxonomy" id="2230877"/>
    <lineage>
        <taxon>Bacteria</taxon>
        <taxon>Bacillati</taxon>
        <taxon>Bacillota</taxon>
        <taxon>Bacilli</taxon>
        <taxon>Lactobacillales</taxon>
        <taxon>Enterococcaceae</taxon>
        <taxon>Enterococcus</taxon>
    </lineage>
</organism>
<feature type="transmembrane region" description="Helical" evidence="1">
    <location>
        <begin position="37"/>
        <end position="55"/>
    </location>
</feature>
<name>A0ABZ2SRX7_9ENTE</name>
<reference evidence="2 3" key="1">
    <citation type="submission" date="2024-03" db="EMBL/GenBank/DDBJ databases">
        <title>The Genome Sequence of Enterococcus sp. DIV2402.</title>
        <authorList>
            <consortium name="The Broad Institute Genomics Platform"/>
            <consortium name="The Broad Institute Microbial Omics Core"/>
            <consortium name="The Broad Institute Genomic Center for Infectious Diseases"/>
            <person name="Earl A."/>
            <person name="Manson A."/>
            <person name="Gilmore M."/>
            <person name="Schwartman J."/>
            <person name="Shea T."/>
            <person name="Abouelleil A."/>
            <person name="Cao P."/>
            <person name="Chapman S."/>
            <person name="Cusick C."/>
            <person name="Young S."/>
            <person name="Neafsey D."/>
            <person name="Nusbaum C."/>
            <person name="Birren B."/>
        </authorList>
    </citation>
    <scope>NUCLEOTIDE SEQUENCE [LARGE SCALE GENOMIC DNA]</scope>
    <source>
        <strain evidence="2 3">DIV2402</strain>
    </source>
</reference>
<protein>
    <recommendedName>
        <fullName evidence="4">Integral membrane protein</fullName>
    </recommendedName>
</protein>
<keyword evidence="3" id="KW-1185">Reference proteome</keyword>
<feature type="transmembrane region" description="Helical" evidence="1">
    <location>
        <begin position="91"/>
        <end position="111"/>
    </location>
</feature>
<sequence length="120" mass="13632">MIPKTIIRYVISSIFLFIFQVVYHQFSHGVVSPALRYIWIVPIVGLIIWIVVASVNHSKLSFLYHAGIVILINGFILQGILEIAGSDSPYIVFYFIVSFLCIIVALARILVKKTPERRNV</sequence>
<dbReference type="RefSeq" id="WP_207942116.1">
    <property type="nucleotide sequence ID" value="NZ_CP147251.1"/>
</dbReference>
<feature type="transmembrane region" description="Helical" evidence="1">
    <location>
        <begin position="62"/>
        <end position="85"/>
    </location>
</feature>
<proteinExistence type="predicted"/>
<dbReference type="EMBL" id="CP147251">
    <property type="protein sequence ID" value="WYJ78297.1"/>
    <property type="molecule type" value="Genomic_DNA"/>
</dbReference>
<gene>
    <name evidence="2" type="ORF">DOK78_002954</name>
</gene>
<evidence type="ECO:0008006" key="4">
    <source>
        <dbReference type="Google" id="ProtNLM"/>
    </source>
</evidence>
<evidence type="ECO:0000256" key="1">
    <source>
        <dbReference type="SAM" id="Phobius"/>
    </source>
</evidence>
<evidence type="ECO:0000313" key="3">
    <source>
        <dbReference type="Proteomes" id="UP000664701"/>
    </source>
</evidence>
<dbReference type="Proteomes" id="UP000664701">
    <property type="component" value="Chromosome"/>
</dbReference>
<keyword evidence="1" id="KW-1133">Transmembrane helix</keyword>